<keyword evidence="1" id="KW-0808">Transferase</keyword>
<dbReference type="InterPro" id="IPR043129">
    <property type="entry name" value="ATPase_NBD"/>
</dbReference>
<comment type="function">
    <text evidence="1">Catalyzes the specific phosphorylation of 1,6-anhydro-N-acetylmuramic acid (anhMurNAc) with the simultaneous cleavage of the 1,6-anhydro ring, generating MurNAc-6-P. Is required for the utilization of anhMurNAc either imported from the medium or derived from its own cell wall murein, and thus plays a role in cell wall recycling.</text>
</comment>
<feature type="binding site" evidence="1">
    <location>
        <begin position="10"/>
        <end position="17"/>
    </location>
    <ligand>
        <name>ATP</name>
        <dbReference type="ChEBI" id="CHEBI:30616"/>
    </ligand>
</feature>
<protein>
    <recommendedName>
        <fullName evidence="1">Anhydro-N-acetylmuramic acid kinase</fullName>
        <ecNumber evidence="1">2.7.1.170</ecNumber>
    </recommendedName>
    <alternativeName>
        <fullName evidence="1">AnhMurNAc kinase</fullName>
    </alternativeName>
</protein>
<sequence>MALFIGLMSGTSMDGIDAVLVRFGDRGPEILASHSQPFPSPLLQILTRLSQNSGTPDDLGYSDHLLGEQFAQAVHGLLNITDGITAADIRAIGSHGQTIRHQPGGNTPFTLQIGDPNVIAERTGITTVADFRRRDMAAGGQGAPLVPAFHHAAFSSSRENRVLVNIGGIANITWLPAGKASADGGFDTGPGNGLMDAWCQKHKDHPFDMDGHWAMTGTVTNDLLQHFLADRYFRKQPPKSTGKEYFNLGWLNSNLATYAKVPEADVQRTLLELTATTIANQLPESRPLSVFVCGGGAKNRALMARLGELTSGDDIHLATTGDLGIDPQWVEAAAFAWLARETLEGRPGNVPAVTGAKGERILGAIYPA</sequence>
<dbReference type="NCBIfam" id="NF007139">
    <property type="entry name" value="PRK09585.1-3"/>
    <property type="match status" value="1"/>
</dbReference>
<reference evidence="2 3" key="1">
    <citation type="submission" date="2016-10" db="EMBL/GenBank/DDBJ databases">
        <authorList>
            <person name="de Groot N.N."/>
        </authorList>
    </citation>
    <scope>NUCLEOTIDE SEQUENCE [LARGE SCALE GENOMIC DNA]</scope>
    <source>
        <strain evidence="2 3">CGMCC 1.9167</strain>
    </source>
</reference>
<evidence type="ECO:0000256" key="1">
    <source>
        <dbReference type="HAMAP-Rule" id="MF_01270"/>
    </source>
</evidence>
<dbReference type="Pfam" id="PF03702">
    <property type="entry name" value="AnmK"/>
    <property type="match status" value="1"/>
</dbReference>
<dbReference type="UniPathway" id="UPA00544"/>
<proteinExistence type="inferred from homology"/>
<dbReference type="RefSeq" id="WP_092015989.1">
    <property type="nucleotide sequence ID" value="NZ_FOYW01000003.1"/>
</dbReference>
<gene>
    <name evidence="1" type="primary">anmK</name>
    <name evidence="2" type="ORF">SAMN05216203_3409</name>
</gene>
<name>A0A1I6JWW7_9GAMM</name>
<dbReference type="InterPro" id="IPR005338">
    <property type="entry name" value="Anhydro_N_Ac-Mur_kinase"/>
</dbReference>
<keyword evidence="3" id="KW-1185">Reference proteome</keyword>
<comment type="similarity">
    <text evidence="1">Belongs to the anhydro-N-acetylmuramic acid kinase family.</text>
</comment>
<dbReference type="SUPFAM" id="SSF53067">
    <property type="entry name" value="Actin-like ATPase domain"/>
    <property type="match status" value="1"/>
</dbReference>
<dbReference type="PANTHER" id="PTHR30605">
    <property type="entry name" value="ANHYDRO-N-ACETYLMURAMIC ACID KINASE"/>
    <property type="match status" value="1"/>
</dbReference>
<comment type="pathway">
    <text evidence="1">Cell wall biogenesis; peptidoglycan recycling.</text>
</comment>
<dbReference type="AlphaFoldDB" id="A0A1I6JWW7"/>
<dbReference type="EC" id="2.7.1.170" evidence="1"/>
<dbReference type="CDD" id="cd24050">
    <property type="entry name" value="ASKHA_NBD_ANMK"/>
    <property type="match status" value="1"/>
</dbReference>
<dbReference type="GO" id="GO:0016301">
    <property type="term" value="F:kinase activity"/>
    <property type="evidence" value="ECO:0007669"/>
    <property type="project" value="UniProtKB-KW"/>
</dbReference>
<keyword evidence="1 2" id="KW-0418">Kinase</keyword>
<dbReference type="Proteomes" id="UP000198644">
    <property type="component" value="Unassembled WGS sequence"/>
</dbReference>
<dbReference type="PANTHER" id="PTHR30605:SF0">
    <property type="entry name" value="ANHYDRO-N-ACETYLMURAMIC ACID KINASE"/>
    <property type="match status" value="1"/>
</dbReference>
<evidence type="ECO:0000313" key="3">
    <source>
        <dbReference type="Proteomes" id="UP000198644"/>
    </source>
</evidence>
<keyword evidence="1" id="KW-0547">Nucleotide-binding</keyword>
<dbReference type="Gene3D" id="3.30.420.40">
    <property type="match status" value="2"/>
</dbReference>
<keyword evidence="1" id="KW-0119">Carbohydrate metabolism</keyword>
<accession>A0A1I6JWW7</accession>
<dbReference type="STRING" id="650891.SAMN05216203_3409"/>
<dbReference type="GO" id="GO:0097175">
    <property type="term" value="P:1,6-anhydro-N-acetyl-beta-muramic acid catabolic process"/>
    <property type="evidence" value="ECO:0007669"/>
    <property type="project" value="UniProtKB-UniRule"/>
</dbReference>
<dbReference type="OrthoDB" id="9763949at2"/>
<dbReference type="EMBL" id="FOYW01000003">
    <property type="protein sequence ID" value="SFR83494.1"/>
    <property type="molecule type" value="Genomic_DNA"/>
</dbReference>
<organism evidence="2 3">
    <name type="scientific">Marinobacter daqiaonensis</name>
    <dbReference type="NCBI Taxonomy" id="650891"/>
    <lineage>
        <taxon>Bacteria</taxon>
        <taxon>Pseudomonadati</taxon>
        <taxon>Pseudomonadota</taxon>
        <taxon>Gammaproteobacteria</taxon>
        <taxon>Pseudomonadales</taxon>
        <taxon>Marinobacteraceae</taxon>
        <taxon>Marinobacter</taxon>
    </lineage>
</organism>
<evidence type="ECO:0000313" key="2">
    <source>
        <dbReference type="EMBL" id="SFR83494.1"/>
    </source>
</evidence>
<dbReference type="HAMAP" id="MF_01270">
    <property type="entry name" value="AnhMurNAc_kinase"/>
    <property type="match status" value="1"/>
</dbReference>
<keyword evidence="1" id="KW-0067">ATP-binding</keyword>
<comment type="pathway">
    <text evidence="1">Amino-sugar metabolism; 1,6-anhydro-N-acetylmuramate degradation.</text>
</comment>
<dbReference type="GO" id="GO:0006040">
    <property type="term" value="P:amino sugar metabolic process"/>
    <property type="evidence" value="ECO:0007669"/>
    <property type="project" value="InterPro"/>
</dbReference>
<dbReference type="UniPathway" id="UPA00343"/>
<comment type="catalytic activity">
    <reaction evidence="1">
        <text>1,6-anhydro-N-acetyl-beta-muramate + ATP + H2O = N-acetyl-D-muramate 6-phosphate + ADP + H(+)</text>
        <dbReference type="Rhea" id="RHEA:24952"/>
        <dbReference type="ChEBI" id="CHEBI:15377"/>
        <dbReference type="ChEBI" id="CHEBI:15378"/>
        <dbReference type="ChEBI" id="CHEBI:30616"/>
        <dbReference type="ChEBI" id="CHEBI:58690"/>
        <dbReference type="ChEBI" id="CHEBI:58722"/>
        <dbReference type="ChEBI" id="CHEBI:456216"/>
        <dbReference type="EC" id="2.7.1.170"/>
    </reaction>
</comment>
<dbReference type="GO" id="GO:0005524">
    <property type="term" value="F:ATP binding"/>
    <property type="evidence" value="ECO:0007669"/>
    <property type="project" value="UniProtKB-UniRule"/>
</dbReference>
<dbReference type="NCBIfam" id="NF007148">
    <property type="entry name" value="PRK09585.3-2"/>
    <property type="match status" value="1"/>
</dbReference>
<dbReference type="GO" id="GO:0016773">
    <property type="term" value="F:phosphotransferase activity, alcohol group as acceptor"/>
    <property type="evidence" value="ECO:0007669"/>
    <property type="project" value="UniProtKB-UniRule"/>
</dbReference>
<dbReference type="GO" id="GO:0009254">
    <property type="term" value="P:peptidoglycan turnover"/>
    <property type="evidence" value="ECO:0007669"/>
    <property type="project" value="UniProtKB-UniRule"/>
</dbReference>